<proteinExistence type="inferred from homology"/>
<dbReference type="GO" id="GO:0009055">
    <property type="term" value="F:electron transfer activity"/>
    <property type="evidence" value="ECO:0007669"/>
    <property type="project" value="UniProtKB-UniRule"/>
</dbReference>
<sequence length="183" mass="19694">MARNHAITAGVPVIVLDRLLEARPFNLLAAAVCAVLLAYAYYSQFVVGLEPCPLCIFQRIAMIALMLVFLSAAVVGGGPVRSRVMAGLTGLTALSGAGISAWHIRQQNLPGEEFAACGADLSYMIEVFSFWETLEMAFTGTGDCAEVDWAFLGLSMPAWVGMWFVFLGAAGVWANWRAARPPF</sequence>
<keyword evidence="8 14" id="KW-1133">Transmembrane helix</keyword>
<evidence type="ECO:0000256" key="5">
    <source>
        <dbReference type="ARBA" id="ARBA00022519"/>
    </source>
</evidence>
<evidence type="ECO:0000256" key="12">
    <source>
        <dbReference type="ARBA" id="ARBA00023186"/>
    </source>
</evidence>
<dbReference type="GO" id="GO:0006457">
    <property type="term" value="P:protein folding"/>
    <property type="evidence" value="ECO:0007669"/>
    <property type="project" value="InterPro"/>
</dbReference>
<evidence type="ECO:0000256" key="3">
    <source>
        <dbReference type="ARBA" id="ARBA00022448"/>
    </source>
</evidence>
<evidence type="ECO:0000256" key="11">
    <source>
        <dbReference type="ARBA" id="ARBA00023157"/>
    </source>
</evidence>
<feature type="disulfide bond" description="Redox-active" evidence="14">
    <location>
        <begin position="52"/>
        <end position="55"/>
    </location>
</feature>
<evidence type="ECO:0000313" key="16">
    <source>
        <dbReference type="EMBL" id="MEA5444369.1"/>
    </source>
</evidence>
<dbReference type="HAMAP" id="MF_00286">
    <property type="entry name" value="DsbB"/>
    <property type="match status" value="1"/>
</dbReference>
<evidence type="ECO:0000256" key="13">
    <source>
        <dbReference type="ARBA" id="ARBA00023284"/>
    </source>
</evidence>
<organism evidence="16 17">
    <name type="scientific">Natronospira elongata</name>
    <dbReference type="NCBI Taxonomy" id="3110268"/>
    <lineage>
        <taxon>Bacteria</taxon>
        <taxon>Pseudomonadati</taxon>
        <taxon>Pseudomonadota</taxon>
        <taxon>Gammaproteobacteria</taxon>
        <taxon>Natronospirales</taxon>
        <taxon>Natronospiraceae</taxon>
        <taxon>Natronospira</taxon>
    </lineage>
</organism>
<feature type="transmembrane region" description="Helical" evidence="15">
    <location>
        <begin position="156"/>
        <end position="176"/>
    </location>
</feature>
<dbReference type="EMBL" id="JAYGII010000001">
    <property type="protein sequence ID" value="MEA5444369.1"/>
    <property type="molecule type" value="Genomic_DNA"/>
</dbReference>
<evidence type="ECO:0000256" key="10">
    <source>
        <dbReference type="ARBA" id="ARBA00023136"/>
    </source>
</evidence>
<comment type="caution">
    <text evidence="16">The sequence shown here is derived from an EMBL/GenBank/DDBJ whole genome shotgun (WGS) entry which is preliminary data.</text>
</comment>
<dbReference type="Proteomes" id="UP001302316">
    <property type="component" value="Unassembled WGS sequence"/>
</dbReference>
<gene>
    <name evidence="14" type="primary">dsbB</name>
    <name evidence="16" type="ORF">VCB98_00870</name>
</gene>
<accession>A0AAP6JGL0</accession>
<dbReference type="Pfam" id="PF02600">
    <property type="entry name" value="DsbB"/>
    <property type="match status" value="1"/>
</dbReference>
<protein>
    <recommendedName>
        <fullName evidence="14">Disulfide bond formation protein B</fullName>
    </recommendedName>
    <alternativeName>
        <fullName evidence="14">Disulfide oxidoreductase</fullName>
    </alternativeName>
</protein>
<dbReference type="SUPFAM" id="SSF158442">
    <property type="entry name" value="DsbB-like"/>
    <property type="match status" value="1"/>
</dbReference>
<dbReference type="InterPro" id="IPR022920">
    <property type="entry name" value="Disulphide_bond_form_DsbB"/>
</dbReference>
<keyword evidence="10 14" id="KW-0472">Membrane</keyword>
<keyword evidence="12 14" id="KW-0143">Chaperone</keyword>
<feature type="transmembrane region" description="Helical" evidence="15">
    <location>
        <begin position="84"/>
        <end position="104"/>
    </location>
</feature>
<keyword evidence="6 14" id="KW-0812">Transmembrane</keyword>
<feature type="topological domain" description="Periplasmic" evidence="14">
    <location>
        <begin position="43"/>
        <end position="60"/>
    </location>
</feature>
<comment type="subcellular location">
    <subcellularLocation>
        <location evidence="1">Cell inner membrane</location>
        <topology evidence="1">Multi-pass membrane protein</topology>
    </subcellularLocation>
    <subcellularLocation>
        <location evidence="14">Cell membrane</location>
        <topology evidence="14">Multi-pass membrane protein</topology>
    </subcellularLocation>
</comment>
<comment type="function">
    <text evidence="14">Required for disulfide bond formation in some periplasmic proteins. Acts by oxidizing the DsbA protein.</text>
</comment>
<dbReference type="InterPro" id="IPR003752">
    <property type="entry name" value="DiS_bond_form_DsbB/BdbC"/>
</dbReference>
<keyword evidence="5" id="KW-0997">Cell inner membrane</keyword>
<dbReference type="RefSeq" id="WP_346049484.1">
    <property type="nucleotide sequence ID" value="NZ_JAYGII010000001.1"/>
</dbReference>
<evidence type="ECO:0000256" key="2">
    <source>
        <dbReference type="ARBA" id="ARBA00008823"/>
    </source>
</evidence>
<dbReference type="Gene3D" id="1.20.1550.10">
    <property type="entry name" value="DsbB-like"/>
    <property type="match status" value="1"/>
</dbReference>
<comment type="caution">
    <text evidence="14">Lacks conserved residue(s) required for the propagation of feature annotation.</text>
</comment>
<dbReference type="PANTHER" id="PTHR36570">
    <property type="entry name" value="DISULFIDE BOND FORMATION PROTEIN B"/>
    <property type="match status" value="1"/>
</dbReference>
<dbReference type="GO" id="GO:0005886">
    <property type="term" value="C:plasma membrane"/>
    <property type="evidence" value="ECO:0007669"/>
    <property type="project" value="UniProtKB-SubCell"/>
</dbReference>
<name>A0AAP6JGL0_9GAMM</name>
<evidence type="ECO:0000256" key="15">
    <source>
        <dbReference type="SAM" id="Phobius"/>
    </source>
</evidence>
<reference evidence="16 17" key="1">
    <citation type="submission" date="2023-12" db="EMBL/GenBank/DDBJ databases">
        <title>Whole-genome sequencing of halo(alkali)philic microorganisms from hypersaline lakes.</title>
        <authorList>
            <person name="Sorokin D.Y."/>
            <person name="Merkel A.Y."/>
            <person name="Messina E."/>
            <person name="Yakimov M."/>
        </authorList>
    </citation>
    <scope>NUCLEOTIDE SEQUENCE [LARGE SCALE GENOMIC DNA]</scope>
    <source>
        <strain evidence="16 17">AB-CW1</strain>
    </source>
</reference>
<dbReference type="PANTHER" id="PTHR36570:SF3">
    <property type="entry name" value="DISULFIDE BOND FORMATION PROTEIN B"/>
    <property type="match status" value="1"/>
</dbReference>
<keyword evidence="9 14" id="KW-0560">Oxidoreductase</keyword>
<keyword evidence="3 14" id="KW-0813">Transport</keyword>
<evidence type="ECO:0000256" key="6">
    <source>
        <dbReference type="ARBA" id="ARBA00022692"/>
    </source>
</evidence>
<dbReference type="InterPro" id="IPR050183">
    <property type="entry name" value="DsbB"/>
</dbReference>
<evidence type="ECO:0000256" key="1">
    <source>
        <dbReference type="ARBA" id="ARBA00004429"/>
    </source>
</evidence>
<feature type="topological domain" description="Cytoplasmic" evidence="14">
    <location>
        <begin position="1"/>
        <end position="25"/>
    </location>
</feature>
<feature type="transmembrane region" description="Helical" evidence="15">
    <location>
        <begin position="25"/>
        <end position="44"/>
    </location>
</feature>
<dbReference type="AlphaFoldDB" id="A0AAP6JGL0"/>
<feature type="topological domain" description="Cytoplasmic" evidence="14">
    <location>
        <begin position="178"/>
        <end position="183"/>
    </location>
</feature>
<comment type="similarity">
    <text evidence="2 14">Belongs to the DsbB family.</text>
</comment>
<evidence type="ECO:0000256" key="7">
    <source>
        <dbReference type="ARBA" id="ARBA00022982"/>
    </source>
</evidence>
<dbReference type="InterPro" id="IPR023380">
    <property type="entry name" value="DsbB-like_sf"/>
</dbReference>
<evidence type="ECO:0000256" key="8">
    <source>
        <dbReference type="ARBA" id="ARBA00022989"/>
    </source>
</evidence>
<keyword evidence="17" id="KW-1185">Reference proteome</keyword>
<keyword evidence="7 14" id="KW-0249">Electron transport</keyword>
<evidence type="ECO:0000256" key="14">
    <source>
        <dbReference type="HAMAP-Rule" id="MF_00286"/>
    </source>
</evidence>
<evidence type="ECO:0000256" key="9">
    <source>
        <dbReference type="ARBA" id="ARBA00023002"/>
    </source>
</evidence>
<evidence type="ECO:0000256" key="4">
    <source>
        <dbReference type="ARBA" id="ARBA00022475"/>
    </source>
</evidence>
<keyword evidence="13 14" id="KW-0676">Redox-active center</keyword>
<dbReference type="GO" id="GO:0015035">
    <property type="term" value="F:protein-disulfide reductase activity"/>
    <property type="evidence" value="ECO:0007669"/>
    <property type="project" value="UniProtKB-UniRule"/>
</dbReference>
<keyword evidence="11 14" id="KW-1015">Disulfide bond</keyword>
<evidence type="ECO:0000313" key="17">
    <source>
        <dbReference type="Proteomes" id="UP001302316"/>
    </source>
</evidence>
<feature type="transmembrane region" description="Helical" evidence="15">
    <location>
        <begin position="56"/>
        <end position="77"/>
    </location>
</feature>
<keyword evidence="4 14" id="KW-1003">Cell membrane</keyword>